<dbReference type="InterPro" id="IPR016181">
    <property type="entry name" value="Acyl_CoA_acyltransferase"/>
</dbReference>
<dbReference type="EMBL" id="FUWH01000001">
    <property type="protein sequence ID" value="SJZ38707.1"/>
    <property type="molecule type" value="Genomic_DNA"/>
</dbReference>
<gene>
    <name evidence="1" type="ORF">SAMN04488132_101531</name>
</gene>
<evidence type="ECO:0000313" key="1">
    <source>
        <dbReference type="EMBL" id="SJZ38707.1"/>
    </source>
</evidence>
<evidence type="ECO:0000313" key="2">
    <source>
        <dbReference type="Proteomes" id="UP000190888"/>
    </source>
</evidence>
<dbReference type="STRING" id="413434.SAMN04488132_101531"/>
<sequence length="168" mass="19186">MAIITKFTVATDQGIDDLLMLTRESAKEKFLFLPEEQIITSYIAAHLTRQALIHEVNSMSNQWLVVYADNEPAGYARITTKGKKPASLHQNRAIRIADFSVLNRHNNIAVRESLFSKCIAVCRSYENIWVNEYIENPLIDFFEANGFVRQNEAAQHDDLPLKSLYLIA</sequence>
<protein>
    <recommendedName>
        <fullName evidence="3">N-acetyltransferase domain-containing protein</fullName>
    </recommendedName>
</protein>
<dbReference type="AlphaFoldDB" id="A0A1T4K8N5"/>
<evidence type="ECO:0008006" key="3">
    <source>
        <dbReference type="Google" id="ProtNLM"/>
    </source>
</evidence>
<accession>A0A1T4K8N5</accession>
<organism evidence="1 2">
    <name type="scientific">Sediminibacterium ginsengisoli</name>
    <dbReference type="NCBI Taxonomy" id="413434"/>
    <lineage>
        <taxon>Bacteria</taxon>
        <taxon>Pseudomonadati</taxon>
        <taxon>Bacteroidota</taxon>
        <taxon>Chitinophagia</taxon>
        <taxon>Chitinophagales</taxon>
        <taxon>Chitinophagaceae</taxon>
        <taxon>Sediminibacterium</taxon>
    </lineage>
</organism>
<dbReference type="OrthoDB" id="660843at2"/>
<dbReference type="SUPFAM" id="SSF55729">
    <property type="entry name" value="Acyl-CoA N-acyltransferases (Nat)"/>
    <property type="match status" value="1"/>
</dbReference>
<name>A0A1T4K8N5_9BACT</name>
<keyword evidence="2" id="KW-1185">Reference proteome</keyword>
<dbReference type="RefSeq" id="WP_078829860.1">
    <property type="nucleotide sequence ID" value="NZ_FUWH01000001.1"/>
</dbReference>
<dbReference type="Proteomes" id="UP000190888">
    <property type="component" value="Unassembled WGS sequence"/>
</dbReference>
<reference evidence="1 2" key="1">
    <citation type="submission" date="2017-02" db="EMBL/GenBank/DDBJ databases">
        <authorList>
            <person name="Peterson S.W."/>
        </authorList>
    </citation>
    <scope>NUCLEOTIDE SEQUENCE [LARGE SCALE GENOMIC DNA]</scope>
    <source>
        <strain evidence="1 2">DSM 22335</strain>
    </source>
</reference>
<proteinExistence type="predicted"/>
<dbReference type="Gene3D" id="3.40.630.30">
    <property type="match status" value="1"/>
</dbReference>